<name>A0A3A6TPD8_9GAMM</name>
<keyword evidence="6" id="KW-0812">Transmembrane</keyword>
<dbReference type="GO" id="GO:0030313">
    <property type="term" value="C:cell envelope"/>
    <property type="evidence" value="ECO:0007669"/>
    <property type="project" value="UniProtKB-SubCell"/>
</dbReference>
<dbReference type="InterPro" id="IPR051263">
    <property type="entry name" value="C-type_cytochrome_biogenesis"/>
</dbReference>
<evidence type="ECO:0000256" key="6">
    <source>
        <dbReference type="SAM" id="Phobius"/>
    </source>
</evidence>
<evidence type="ECO:0000259" key="7">
    <source>
        <dbReference type="Pfam" id="PF23892"/>
    </source>
</evidence>
<organism evidence="9 10">
    <name type="scientific">Parashewanella spongiae</name>
    <dbReference type="NCBI Taxonomy" id="342950"/>
    <lineage>
        <taxon>Bacteria</taxon>
        <taxon>Pseudomonadati</taxon>
        <taxon>Pseudomonadota</taxon>
        <taxon>Gammaproteobacteria</taxon>
        <taxon>Alteromonadales</taxon>
        <taxon>Shewanellaceae</taxon>
        <taxon>Parashewanella</taxon>
    </lineage>
</organism>
<evidence type="ECO:0000256" key="4">
    <source>
        <dbReference type="ARBA" id="ARBA00022803"/>
    </source>
</evidence>
<dbReference type="InterPro" id="IPR056412">
    <property type="entry name" value="Ig_CycH"/>
</dbReference>
<dbReference type="EMBL" id="QYYH01000164">
    <property type="protein sequence ID" value="RJY06430.1"/>
    <property type="molecule type" value="Genomic_DNA"/>
</dbReference>
<dbReference type="PANTHER" id="PTHR47870:SF4">
    <property type="entry name" value="CYTOCHROME C-TYPE BIOGENESIS PROTEIN CYCH"/>
    <property type="match status" value="1"/>
</dbReference>
<gene>
    <name evidence="9" type="primary">ccmI</name>
    <name evidence="9" type="ORF">D5R81_17780</name>
</gene>
<dbReference type="NCBIfam" id="TIGR03142">
    <property type="entry name" value="cytochro_ccmI"/>
    <property type="match status" value="1"/>
</dbReference>
<dbReference type="PROSITE" id="PS50293">
    <property type="entry name" value="TPR_REGION"/>
    <property type="match status" value="1"/>
</dbReference>
<dbReference type="SMART" id="SM00028">
    <property type="entry name" value="TPR"/>
    <property type="match status" value="2"/>
</dbReference>
<keyword evidence="2" id="KW-0677">Repeat</keyword>
<dbReference type="GO" id="GO:0005886">
    <property type="term" value="C:plasma membrane"/>
    <property type="evidence" value="ECO:0007669"/>
    <property type="project" value="TreeGrafter"/>
</dbReference>
<dbReference type="Pfam" id="PF23892">
    <property type="entry name" value="Ig_CycH"/>
    <property type="match status" value="1"/>
</dbReference>
<reference evidence="9 10" key="1">
    <citation type="submission" date="2018-09" db="EMBL/GenBank/DDBJ databases">
        <title>Phylogeny of the Shewanellaceae, and recommendation for two new genera, Pseudoshewanella and Parashewanella.</title>
        <authorList>
            <person name="Wang G."/>
        </authorList>
    </citation>
    <scope>NUCLEOTIDE SEQUENCE [LARGE SCALE GENOMIC DNA]</scope>
    <source>
        <strain evidence="9 10">KCTC 22492</strain>
    </source>
</reference>
<dbReference type="AlphaFoldDB" id="A0A3A6TPD8"/>
<proteinExistence type="predicted"/>
<dbReference type="Proteomes" id="UP000273022">
    <property type="component" value="Unassembled WGS sequence"/>
</dbReference>
<evidence type="ECO:0000313" key="10">
    <source>
        <dbReference type="Proteomes" id="UP000273022"/>
    </source>
</evidence>
<feature type="transmembrane region" description="Helical" evidence="6">
    <location>
        <begin position="6"/>
        <end position="24"/>
    </location>
</feature>
<dbReference type="InterPro" id="IPR056413">
    <property type="entry name" value="TPR_CcmH_CycH"/>
</dbReference>
<dbReference type="SUPFAM" id="SSF48452">
    <property type="entry name" value="TPR-like"/>
    <property type="match status" value="1"/>
</dbReference>
<dbReference type="GO" id="GO:0017004">
    <property type="term" value="P:cytochrome complex assembly"/>
    <property type="evidence" value="ECO:0007669"/>
    <property type="project" value="UniProtKB-KW"/>
</dbReference>
<dbReference type="InterPro" id="IPR011990">
    <property type="entry name" value="TPR-like_helical_dom_sf"/>
</dbReference>
<comment type="caution">
    <text evidence="9">The sequence shown here is derived from an EMBL/GenBank/DDBJ whole genome shotgun (WGS) entry which is preliminary data.</text>
</comment>
<sequence>MTTFWIVIAIFILVSFTLIWFPFIKKSSQLQPLENIRHQANLTLFNEKLSVLEKEHRDNQIDEQEFLALKKELEITLLQDVQQAPEHAQASTSSKSPIWPLLMSFTVLAVAGVMYNKLGSYEILNQTPQLAQSHESMSQEQIFEQQLSMMQQQVNADPKDSETWFSLGHAYISLGRYTEAVKAFDQAIAVDGETAELLGPKATALFYQAGQQMTPEIQAIIDKSLALDSSDPATLLLVGMSAFFNSEYQQAINAWQKILNSERQDIDRSAVTNAISEAKKRLKGNTDEVALSHASITVEVSIAPELASQAEITDTLYLFVRTSGDKIVPIAATKLVSAQLPLTVELNQSNELGTGVSLNDVSQVDVVALLSKDGKLKPKAGDLQGRLTKVEVGSQVRLVLDTRVSK</sequence>
<feature type="domain" description="Cytochrome c-type biogenesis protein H Ig-like" evidence="7">
    <location>
        <begin position="296"/>
        <end position="399"/>
    </location>
</feature>
<dbReference type="PANTHER" id="PTHR47870">
    <property type="entry name" value="CYTOCHROME C-TYPE BIOGENESIS PROTEIN CCMH"/>
    <property type="match status" value="1"/>
</dbReference>
<dbReference type="InterPro" id="IPR019734">
    <property type="entry name" value="TPR_rpt"/>
</dbReference>
<accession>A0A3A6TPD8</accession>
<keyword evidence="4 5" id="KW-0802">TPR repeat</keyword>
<dbReference type="Gene3D" id="1.25.40.10">
    <property type="entry name" value="Tetratricopeptide repeat domain"/>
    <property type="match status" value="1"/>
</dbReference>
<keyword evidence="3" id="KW-0201">Cytochrome c-type biogenesis</keyword>
<comment type="subcellular location">
    <subcellularLocation>
        <location evidence="1">Cell envelope</location>
    </subcellularLocation>
</comment>
<dbReference type="OrthoDB" id="9776053at2"/>
<protein>
    <submittedName>
        <fullName evidence="9">C-type cytochrome biogenesis protein CcmI</fullName>
    </submittedName>
</protein>
<evidence type="ECO:0000256" key="1">
    <source>
        <dbReference type="ARBA" id="ARBA00004196"/>
    </source>
</evidence>
<dbReference type="InterPro" id="IPR017560">
    <property type="entry name" value="Cyt_c_biogenesis_CcmI"/>
</dbReference>
<dbReference type="Pfam" id="PF23914">
    <property type="entry name" value="TPR_CcmH_CycH"/>
    <property type="match status" value="1"/>
</dbReference>
<evidence type="ECO:0000259" key="8">
    <source>
        <dbReference type="Pfam" id="PF23914"/>
    </source>
</evidence>
<feature type="repeat" description="TPR" evidence="5">
    <location>
        <begin position="161"/>
        <end position="194"/>
    </location>
</feature>
<keyword evidence="10" id="KW-1185">Reference proteome</keyword>
<keyword evidence="6" id="KW-1133">Transmembrane helix</keyword>
<feature type="domain" description="Cytochrome c-type biogenesis protein H TPR" evidence="8">
    <location>
        <begin position="129"/>
        <end position="261"/>
    </location>
</feature>
<evidence type="ECO:0000313" key="9">
    <source>
        <dbReference type="EMBL" id="RJY06430.1"/>
    </source>
</evidence>
<evidence type="ECO:0000256" key="5">
    <source>
        <dbReference type="PROSITE-ProRule" id="PRU00339"/>
    </source>
</evidence>
<evidence type="ECO:0000256" key="2">
    <source>
        <dbReference type="ARBA" id="ARBA00022737"/>
    </source>
</evidence>
<dbReference type="PROSITE" id="PS50005">
    <property type="entry name" value="TPR"/>
    <property type="match status" value="1"/>
</dbReference>
<evidence type="ECO:0000256" key="3">
    <source>
        <dbReference type="ARBA" id="ARBA00022748"/>
    </source>
</evidence>
<keyword evidence="6" id="KW-0472">Membrane</keyword>